<dbReference type="InterPro" id="IPR043142">
    <property type="entry name" value="PapC-like_C_sf"/>
</dbReference>
<dbReference type="AlphaFoldDB" id="A0A644ZRU2"/>
<organism evidence="1">
    <name type="scientific">bioreactor metagenome</name>
    <dbReference type="NCBI Taxonomy" id="1076179"/>
    <lineage>
        <taxon>unclassified sequences</taxon>
        <taxon>metagenomes</taxon>
        <taxon>ecological metagenomes</taxon>
    </lineage>
</organism>
<gene>
    <name evidence="1" type="ORF">SDC9_90357</name>
</gene>
<dbReference type="InterPro" id="IPR000015">
    <property type="entry name" value="Fimb_usher"/>
</dbReference>
<evidence type="ECO:0000313" key="1">
    <source>
        <dbReference type="EMBL" id="MPM43680.1"/>
    </source>
</evidence>
<dbReference type="PANTHER" id="PTHR30451">
    <property type="entry name" value="OUTER MEMBRANE USHER PROTEIN"/>
    <property type="match status" value="1"/>
</dbReference>
<dbReference type="Gene3D" id="2.60.40.2070">
    <property type="match status" value="1"/>
</dbReference>
<dbReference type="GO" id="GO:0009279">
    <property type="term" value="C:cell outer membrane"/>
    <property type="evidence" value="ECO:0007669"/>
    <property type="project" value="TreeGrafter"/>
</dbReference>
<dbReference type="GO" id="GO:0015473">
    <property type="term" value="F:fimbrial usher porin activity"/>
    <property type="evidence" value="ECO:0007669"/>
    <property type="project" value="InterPro"/>
</dbReference>
<dbReference type="Gene3D" id="2.60.40.2610">
    <property type="entry name" value="Outer membrane usher protein FimD, plug domain"/>
    <property type="match status" value="1"/>
</dbReference>
<name>A0A644ZRU2_9ZZZZ</name>
<comment type="caution">
    <text evidence="1">The sequence shown here is derived from an EMBL/GenBank/DDBJ whole genome shotgun (WGS) entry which is preliminary data.</text>
</comment>
<dbReference type="Pfam" id="PF00577">
    <property type="entry name" value="Usher"/>
    <property type="match status" value="1"/>
</dbReference>
<reference evidence="1" key="1">
    <citation type="submission" date="2019-08" db="EMBL/GenBank/DDBJ databases">
        <authorList>
            <person name="Kucharzyk K."/>
            <person name="Murdoch R.W."/>
            <person name="Higgins S."/>
            <person name="Loffler F."/>
        </authorList>
    </citation>
    <scope>NUCLEOTIDE SEQUENCE</scope>
</reference>
<dbReference type="EMBL" id="VSSQ01010195">
    <property type="protein sequence ID" value="MPM43680.1"/>
    <property type="molecule type" value="Genomic_DNA"/>
</dbReference>
<dbReference type="PANTHER" id="PTHR30451:SF5">
    <property type="entry name" value="SLR0019 PROTEIN"/>
    <property type="match status" value="1"/>
</dbReference>
<protein>
    <submittedName>
        <fullName evidence="1">Uncharacterized protein</fullName>
    </submittedName>
</protein>
<sequence>MGRAFEANAAVAHSGDATSGALGVSGALVVMDGHAFTSRRIYDSFAVVSTNGVADVPIRRENLTIGKTNQNGVMLVPQLLSYQSNKISIDSMGLPAQMRVPDVSQSVTPTDRSGVLVRFDLTTVRSATVVLHDANGQPLPIGSIVAVAQADAAAAVPDAPQTSGSDQRQTSVVGYDGATYFDTLLPSNRLTAYLPDGSSCHALLDWPGAKPNEVPVIGPIICRK</sequence>
<accession>A0A644ZRU2</accession>
<dbReference type="InterPro" id="IPR042186">
    <property type="entry name" value="FimD_plug_dom"/>
</dbReference>
<proteinExistence type="predicted"/>
<dbReference type="GO" id="GO:0009297">
    <property type="term" value="P:pilus assembly"/>
    <property type="evidence" value="ECO:0007669"/>
    <property type="project" value="InterPro"/>
</dbReference>